<keyword evidence="1" id="KW-0238">DNA-binding</keyword>
<dbReference type="InterPro" id="IPR009071">
    <property type="entry name" value="HMG_box_dom"/>
</dbReference>
<keyword evidence="1" id="KW-0539">Nucleus</keyword>
<organism evidence="4 5">
    <name type="scientific">Phanerochaete carnosa (strain HHB-10118-sp)</name>
    <name type="common">White-rot fungus</name>
    <name type="synonym">Peniophora carnosa</name>
    <dbReference type="NCBI Taxonomy" id="650164"/>
    <lineage>
        <taxon>Eukaryota</taxon>
        <taxon>Fungi</taxon>
        <taxon>Dikarya</taxon>
        <taxon>Basidiomycota</taxon>
        <taxon>Agaricomycotina</taxon>
        <taxon>Agaricomycetes</taxon>
        <taxon>Polyporales</taxon>
        <taxon>Phanerochaetaceae</taxon>
        <taxon>Phanerochaete</taxon>
    </lineage>
</organism>
<dbReference type="RefSeq" id="XP_007396730.1">
    <property type="nucleotide sequence ID" value="XM_007396668.1"/>
</dbReference>
<dbReference type="PROSITE" id="PS50118">
    <property type="entry name" value="HMG_BOX_2"/>
    <property type="match status" value="1"/>
</dbReference>
<dbReference type="Pfam" id="PF00505">
    <property type="entry name" value="HMG_box"/>
    <property type="match status" value="1"/>
</dbReference>
<gene>
    <name evidence="4" type="ORF">PHACADRAFT_209855</name>
</gene>
<dbReference type="GeneID" id="18912900"/>
<evidence type="ECO:0000256" key="1">
    <source>
        <dbReference type="PROSITE-ProRule" id="PRU00267"/>
    </source>
</evidence>
<dbReference type="AlphaFoldDB" id="K5W4D7"/>
<feature type="DNA-binding region" description="HMG box" evidence="1">
    <location>
        <begin position="170"/>
        <end position="239"/>
    </location>
</feature>
<dbReference type="InterPro" id="IPR036910">
    <property type="entry name" value="HMG_box_dom_sf"/>
</dbReference>
<proteinExistence type="predicted"/>
<evidence type="ECO:0000256" key="2">
    <source>
        <dbReference type="SAM" id="MobiDB-lite"/>
    </source>
</evidence>
<dbReference type="CDD" id="cd00084">
    <property type="entry name" value="HMG-box_SF"/>
    <property type="match status" value="1"/>
</dbReference>
<dbReference type="Gene3D" id="1.10.30.10">
    <property type="entry name" value="High mobility group box domain"/>
    <property type="match status" value="1"/>
</dbReference>
<dbReference type="HOGENOM" id="CLU_664119_0_0_1"/>
<dbReference type="EMBL" id="JH930473">
    <property type="protein sequence ID" value="EKM54025.1"/>
    <property type="molecule type" value="Genomic_DNA"/>
</dbReference>
<feature type="compositionally biased region" description="Polar residues" evidence="2">
    <location>
        <begin position="77"/>
        <end position="91"/>
    </location>
</feature>
<reference evidence="4 5" key="1">
    <citation type="journal article" date="2012" name="BMC Genomics">
        <title>Comparative genomics of the white-rot fungi, Phanerochaete carnosa and P. chrysosporium, to elucidate the genetic basis of the distinct wood types they colonize.</title>
        <authorList>
            <person name="Suzuki H."/>
            <person name="MacDonald J."/>
            <person name="Syed K."/>
            <person name="Salamov A."/>
            <person name="Hori C."/>
            <person name="Aerts A."/>
            <person name="Henrissat B."/>
            <person name="Wiebenga A."/>
            <person name="vanKuyk P.A."/>
            <person name="Barry K."/>
            <person name="Lindquist E."/>
            <person name="LaButti K."/>
            <person name="Lapidus A."/>
            <person name="Lucas S."/>
            <person name="Coutinho P."/>
            <person name="Gong Y."/>
            <person name="Samejima M."/>
            <person name="Mahadevan R."/>
            <person name="Abou-Zaid M."/>
            <person name="de Vries R.P."/>
            <person name="Igarashi K."/>
            <person name="Yadav J.S."/>
            <person name="Grigoriev I.V."/>
            <person name="Master E.R."/>
        </authorList>
    </citation>
    <scope>NUCLEOTIDE SEQUENCE [LARGE SCALE GENOMIC DNA]</scope>
    <source>
        <strain evidence="4 5">HHB-10118-sp</strain>
    </source>
</reference>
<dbReference type="GO" id="GO:0003677">
    <property type="term" value="F:DNA binding"/>
    <property type="evidence" value="ECO:0007669"/>
    <property type="project" value="UniProtKB-UniRule"/>
</dbReference>
<dbReference type="SUPFAM" id="SSF47095">
    <property type="entry name" value="HMG-box"/>
    <property type="match status" value="1"/>
</dbReference>
<feature type="region of interest" description="Disordered" evidence="2">
    <location>
        <begin position="77"/>
        <end position="147"/>
    </location>
</feature>
<evidence type="ECO:0000313" key="4">
    <source>
        <dbReference type="EMBL" id="EKM54025.1"/>
    </source>
</evidence>
<accession>K5W4D7</accession>
<dbReference type="Proteomes" id="UP000008370">
    <property type="component" value="Unassembled WGS sequence"/>
</dbReference>
<name>K5W4D7_PHACS</name>
<dbReference type="GO" id="GO:0005634">
    <property type="term" value="C:nucleus"/>
    <property type="evidence" value="ECO:0007669"/>
    <property type="project" value="UniProtKB-UniRule"/>
</dbReference>
<evidence type="ECO:0000313" key="5">
    <source>
        <dbReference type="Proteomes" id="UP000008370"/>
    </source>
</evidence>
<sequence>MSFLNEVPASVSTQYIATFPPYPPLPYVDSALQDVQHAKYDQRDIGSGIQSQQLDCSKLFDDTVGFFDFITSLSPSQASNAGSGSPQTNCSLAAHHSTASHATSSSGTERSEATPQRSSARQAHLQDDRGSVGAARSMKPKRSRKHVPYEAAVKRKGIVAAEGVEPGPSEKRPSNAYFVFLRDYRPALADPGSFALSNNLLLRIMGKMWYLISPEKRDYYDRLSRAEQNPAPEDSVAYKFHHGTAAFKVVSVPLVLEAMRILIRCCVDRVFDPNLTATRVSRKRFTKESAENALHFAEEREELWKSWKEWLGEPVAALPPLFSPEDAFCTAQDLRPFGLVVGSQLPLASPSAVLPAMSSTQSTIRLPVMPTMPNFAAPAFATPDNSLLSYSHTVPPVSPNIMALLAGYSTPVIW</sequence>
<feature type="domain" description="HMG box" evidence="3">
    <location>
        <begin position="170"/>
        <end position="239"/>
    </location>
</feature>
<feature type="compositionally biased region" description="Low complexity" evidence="2">
    <location>
        <begin position="93"/>
        <end position="106"/>
    </location>
</feature>
<evidence type="ECO:0000259" key="3">
    <source>
        <dbReference type="PROSITE" id="PS50118"/>
    </source>
</evidence>
<dbReference type="InParanoid" id="K5W4D7"/>
<dbReference type="KEGG" id="pco:PHACADRAFT_209855"/>
<keyword evidence="5" id="KW-1185">Reference proteome</keyword>
<protein>
    <recommendedName>
        <fullName evidence="3">HMG box domain-containing protein</fullName>
    </recommendedName>
</protein>